<evidence type="ECO:0000256" key="2">
    <source>
        <dbReference type="ARBA" id="ARBA00023125"/>
    </source>
</evidence>
<dbReference type="Pfam" id="PF00027">
    <property type="entry name" value="cNMP_binding"/>
    <property type="match status" value="1"/>
</dbReference>
<dbReference type="PANTHER" id="PTHR24567:SF75">
    <property type="entry name" value="FUMARATE AND NITRATE REDUCTION REGULATORY PROTEIN"/>
    <property type="match status" value="1"/>
</dbReference>
<sequence>MGYKKKHFTPTVSIARYKAIKSPQEQHSVNNFSYLATDAAKSTSPDFHRDANGACDGCAIRHVSLCNVLDTQELGTLSKISTDHRKSAKQIICSEDDPADHLFNIHTGVVRLSKMLPDGRRQVTGFLFPGDFFGLSCGDLYSFTAEAVTEVDLCRFSRPKLRAIFRDIPKLGERVLDMTRTELDASHARMLLLGRKTAREKLSTFLLDMVKKNALTPNGAADETSDNQGLLIDLPMSRTDIADFLGLTIETVSRQFSLLHKAGHIELDGAHRVFLKDPDQLSALAEGL</sequence>
<evidence type="ECO:0000256" key="1">
    <source>
        <dbReference type="ARBA" id="ARBA00023015"/>
    </source>
</evidence>
<dbReference type="PROSITE" id="PS51063">
    <property type="entry name" value="HTH_CRP_2"/>
    <property type="match status" value="1"/>
</dbReference>
<dbReference type="SUPFAM" id="SSF46785">
    <property type="entry name" value="Winged helix' DNA-binding domain"/>
    <property type="match status" value="1"/>
</dbReference>
<reference evidence="6 7" key="1">
    <citation type="submission" date="2017-10" db="EMBL/GenBank/DDBJ databases">
        <title>Frigbacter circumglobatus gen. nov. sp. nov., isolated from sediment cultured in situ.</title>
        <authorList>
            <person name="Zhao Z."/>
        </authorList>
    </citation>
    <scope>NUCLEOTIDE SEQUENCE [LARGE SCALE GENOMIC DNA]</scope>
    <source>
        <strain evidence="6 7">ZYL</strain>
    </source>
</reference>
<dbReference type="SMART" id="SM00419">
    <property type="entry name" value="HTH_CRP"/>
    <property type="match status" value="1"/>
</dbReference>
<feature type="domain" description="HTH crp-type" evidence="5">
    <location>
        <begin position="196"/>
        <end position="279"/>
    </location>
</feature>
<keyword evidence="7" id="KW-1185">Reference proteome</keyword>
<keyword evidence="1" id="KW-0805">Transcription regulation</keyword>
<evidence type="ECO:0000256" key="3">
    <source>
        <dbReference type="ARBA" id="ARBA00023163"/>
    </source>
</evidence>
<dbReference type="InterPro" id="IPR036390">
    <property type="entry name" value="WH_DNA-bd_sf"/>
</dbReference>
<protein>
    <recommendedName>
        <fullName evidence="8">Crp/Fnr family transcriptional regulator</fullName>
    </recommendedName>
</protein>
<organism evidence="6 7">
    <name type="scientific">Paremcibacter congregatus</name>
    <dbReference type="NCBI Taxonomy" id="2043170"/>
    <lineage>
        <taxon>Bacteria</taxon>
        <taxon>Pseudomonadati</taxon>
        <taxon>Pseudomonadota</taxon>
        <taxon>Alphaproteobacteria</taxon>
        <taxon>Emcibacterales</taxon>
        <taxon>Emcibacteraceae</taxon>
        <taxon>Paremcibacter</taxon>
    </lineage>
</organism>
<dbReference type="OrthoDB" id="667966at2"/>
<keyword evidence="2" id="KW-0238">DNA-binding</keyword>
<dbReference type="InterPro" id="IPR014710">
    <property type="entry name" value="RmlC-like_jellyroll"/>
</dbReference>
<dbReference type="PRINTS" id="PR00034">
    <property type="entry name" value="HTHCRP"/>
</dbReference>
<dbReference type="Gene3D" id="2.60.120.10">
    <property type="entry name" value="Jelly Rolls"/>
    <property type="match status" value="1"/>
</dbReference>
<evidence type="ECO:0000259" key="5">
    <source>
        <dbReference type="PROSITE" id="PS51063"/>
    </source>
</evidence>
<dbReference type="InterPro" id="IPR000595">
    <property type="entry name" value="cNMP-bd_dom"/>
</dbReference>
<dbReference type="InterPro" id="IPR036388">
    <property type="entry name" value="WH-like_DNA-bd_sf"/>
</dbReference>
<evidence type="ECO:0000313" key="6">
    <source>
        <dbReference type="EMBL" id="PHZ84378.1"/>
    </source>
</evidence>
<dbReference type="EMBL" id="PDEM01000024">
    <property type="protein sequence ID" value="PHZ84378.1"/>
    <property type="molecule type" value="Genomic_DNA"/>
</dbReference>
<dbReference type="GO" id="GO:0005829">
    <property type="term" value="C:cytosol"/>
    <property type="evidence" value="ECO:0007669"/>
    <property type="project" value="TreeGrafter"/>
</dbReference>
<dbReference type="FunCoup" id="A0A2G4YPY6">
    <property type="interactions" value="261"/>
</dbReference>
<dbReference type="Proteomes" id="UP000229730">
    <property type="component" value="Unassembled WGS sequence"/>
</dbReference>
<dbReference type="GO" id="GO:0003700">
    <property type="term" value="F:DNA-binding transcription factor activity"/>
    <property type="evidence" value="ECO:0007669"/>
    <property type="project" value="InterPro"/>
</dbReference>
<dbReference type="PROSITE" id="PS00042">
    <property type="entry name" value="HTH_CRP_1"/>
    <property type="match status" value="1"/>
</dbReference>
<dbReference type="InterPro" id="IPR050397">
    <property type="entry name" value="Env_Response_Regulators"/>
</dbReference>
<dbReference type="GO" id="GO:0003677">
    <property type="term" value="F:DNA binding"/>
    <property type="evidence" value="ECO:0007669"/>
    <property type="project" value="UniProtKB-KW"/>
</dbReference>
<dbReference type="SUPFAM" id="SSF51206">
    <property type="entry name" value="cAMP-binding domain-like"/>
    <property type="match status" value="1"/>
</dbReference>
<dbReference type="InterPro" id="IPR012318">
    <property type="entry name" value="HTH_CRP"/>
</dbReference>
<dbReference type="SMART" id="SM00100">
    <property type="entry name" value="cNMP"/>
    <property type="match status" value="1"/>
</dbReference>
<dbReference type="InterPro" id="IPR018335">
    <property type="entry name" value="Tscrpt_reg_HTH_Crp-type_CS"/>
</dbReference>
<dbReference type="AlphaFoldDB" id="A0A2G4YPY6"/>
<dbReference type="CDD" id="cd00092">
    <property type="entry name" value="HTH_CRP"/>
    <property type="match status" value="1"/>
</dbReference>
<gene>
    <name evidence="6" type="ORF">CRD36_11210</name>
</gene>
<keyword evidence="3" id="KW-0804">Transcription</keyword>
<dbReference type="InParanoid" id="A0A2G4YPY6"/>
<feature type="domain" description="Cyclic nucleotide-binding" evidence="4">
    <location>
        <begin position="65"/>
        <end position="134"/>
    </location>
</feature>
<evidence type="ECO:0008006" key="8">
    <source>
        <dbReference type="Google" id="ProtNLM"/>
    </source>
</evidence>
<evidence type="ECO:0000259" key="4">
    <source>
        <dbReference type="PROSITE" id="PS50042"/>
    </source>
</evidence>
<dbReference type="PANTHER" id="PTHR24567">
    <property type="entry name" value="CRP FAMILY TRANSCRIPTIONAL REGULATORY PROTEIN"/>
    <property type="match status" value="1"/>
</dbReference>
<comment type="caution">
    <text evidence="6">The sequence shown here is derived from an EMBL/GenBank/DDBJ whole genome shotgun (WGS) entry which is preliminary data.</text>
</comment>
<evidence type="ECO:0000313" key="7">
    <source>
        <dbReference type="Proteomes" id="UP000229730"/>
    </source>
</evidence>
<accession>A0A2G4YPY6</accession>
<name>A0A2G4YPY6_9PROT</name>
<dbReference type="InterPro" id="IPR018490">
    <property type="entry name" value="cNMP-bd_dom_sf"/>
</dbReference>
<dbReference type="Pfam" id="PF13545">
    <property type="entry name" value="HTH_Crp_2"/>
    <property type="match status" value="1"/>
</dbReference>
<dbReference type="CDD" id="cd00038">
    <property type="entry name" value="CAP_ED"/>
    <property type="match status" value="1"/>
</dbReference>
<dbReference type="PROSITE" id="PS50042">
    <property type="entry name" value="CNMP_BINDING_3"/>
    <property type="match status" value="1"/>
</dbReference>
<proteinExistence type="predicted"/>
<dbReference type="Gene3D" id="1.10.10.10">
    <property type="entry name" value="Winged helix-like DNA-binding domain superfamily/Winged helix DNA-binding domain"/>
    <property type="match status" value="1"/>
</dbReference>